<evidence type="ECO:0000313" key="2">
    <source>
        <dbReference type="Proteomes" id="UP000324585"/>
    </source>
</evidence>
<dbReference type="EMBL" id="VRMN01000006">
    <property type="protein sequence ID" value="KAA8493747.1"/>
    <property type="molecule type" value="Genomic_DNA"/>
</dbReference>
<keyword evidence="2" id="KW-1185">Reference proteome</keyword>
<proteinExistence type="predicted"/>
<reference evidence="2" key="1">
    <citation type="journal article" date="2019" name="Nat. Commun.">
        <title>Expansion of phycobilisome linker gene families in mesophilic red algae.</title>
        <authorList>
            <person name="Lee J."/>
            <person name="Kim D."/>
            <person name="Bhattacharya D."/>
            <person name="Yoon H.S."/>
        </authorList>
    </citation>
    <scope>NUCLEOTIDE SEQUENCE [LARGE SCALE GENOMIC DNA]</scope>
    <source>
        <strain evidence="2">CCMP 1328</strain>
    </source>
</reference>
<organism evidence="1 2">
    <name type="scientific">Porphyridium purpureum</name>
    <name type="common">Red alga</name>
    <name type="synonym">Porphyridium cruentum</name>
    <dbReference type="NCBI Taxonomy" id="35688"/>
    <lineage>
        <taxon>Eukaryota</taxon>
        <taxon>Rhodophyta</taxon>
        <taxon>Bangiophyceae</taxon>
        <taxon>Porphyridiales</taxon>
        <taxon>Porphyridiaceae</taxon>
        <taxon>Porphyridium</taxon>
    </lineage>
</organism>
<evidence type="ECO:0000313" key="1">
    <source>
        <dbReference type="EMBL" id="KAA8493747.1"/>
    </source>
</evidence>
<sequence>MEPGFSPVLGGLVAGGFLLARFGRHLLSQRVPVSHRRHVVLMPEKVELALEQIDDCVSARNLAELQDTKAETAVADFVKEVGAEVLSRLEQLGQNAGAYVPKNLDKRWHFEVSDGYLVDKLTDSDEWVYARQSGFGGRIYVKYSKAYTLMVQSRKDNGGAKLQLAEAFATIIARSIARHASEDWAIRDSLDARRFQAFMVGEGFLMSSSRATVLWKARQNLFAGEFAFEKAYVKPQRVLRLDLNEALDGIASGTPVEVASSKSSMCFLYSRSGDAYLVDAAADKYDRMKWLMQEAKETNRCRVSTDMTGEMWQALISQDGGNACVFEDILMGLDSMSEIYAFNIVVGGVVHPCTASIRVMLTRADESDPDAVRVGLVKSCSGEPCELMFRAPRSESEINLLGVKTVAADHGAAQQEVFPCLDCVLAPSKKERQTWVAPLQGKKEYETAAHLHGQGPVFEITGVLEQSSDPSINLLLSLVKSRATRGALQNVERLRLRDAEASAICQAQQRPSQRCTKARHGKYTVLRIEHDRGAYRRGAVHATASCRRYRRSRALRTFVARKPARACASPALYKMGCFVMKWFVSSRKTAVDAEADKETGRARESVCVCACMEGC</sequence>
<name>A0A5J4YTG4_PORPP</name>
<protein>
    <submittedName>
        <fullName evidence="1">Uncharacterized protein</fullName>
    </submittedName>
</protein>
<accession>A0A5J4YTG4</accession>
<gene>
    <name evidence="1" type="ORF">FVE85_4884</name>
</gene>
<dbReference type="AlphaFoldDB" id="A0A5J4YTG4"/>
<comment type="caution">
    <text evidence="1">The sequence shown here is derived from an EMBL/GenBank/DDBJ whole genome shotgun (WGS) entry which is preliminary data.</text>
</comment>
<dbReference type="Proteomes" id="UP000324585">
    <property type="component" value="Unassembled WGS sequence"/>
</dbReference>